<dbReference type="Pfam" id="PF07366">
    <property type="entry name" value="SnoaL"/>
    <property type="match status" value="1"/>
</dbReference>
<keyword evidence="2" id="KW-1185">Reference proteome</keyword>
<dbReference type="RefSeq" id="WP_119703799.1">
    <property type="nucleotide sequence ID" value="NZ_JBHSOI010000001.1"/>
</dbReference>
<dbReference type="OrthoDB" id="9810441at2"/>
<dbReference type="GO" id="GO:0030638">
    <property type="term" value="P:polyketide metabolic process"/>
    <property type="evidence" value="ECO:0007669"/>
    <property type="project" value="InterPro"/>
</dbReference>
<proteinExistence type="predicted"/>
<evidence type="ECO:0000313" key="1">
    <source>
        <dbReference type="EMBL" id="REK73689.1"/>
    </source>
</evidence>
<protein>
    <recommendedName>
        <fullName evidence="3">Ester cyclase</fullName>
    </recommendedName>
</protein>
<evidence type="ECO:0000313" key="2">
    <source>
        <dbReference type="Proteomes" id="UP000265581"/>
    </source>
</evidence>
<comment type="caution">
    <text evidence="1">The sequence shown here is derived from an EMBL/GenBank/DDBJ whole genome shotgun (WGS) entry which is preliminary data.</text>
</comment>
<dbReference type="AlphaFoldDB" id="A0A371PCM4"/>
<organism evidence="1 2">
    <name type="scientific">Aeromicrobium endophyticum</name>
    <dbReference type="NCBI Taxonomy" id="2292704"/>
    <lineage>
        <taxon>Bacteria</taxon>
        <taxon>Bacillati</taxon>
        <taxon>Actinomycetota</taxon>
        <taxon>Actinomycetes</taxon>
        <taxon>Propionibacteriales</taxon>
        <taxon>Nocardioidaceae</taxon>
        <taxon>Aeromicrobium</taxon>
    </lineage>
</organism>
<dbReference type="SUPFAM" id="SSF54427">
    <property type="entry name" value="NTF2-like"/>
    <property type="match status" value="1"/>
</dbReference>
<sequence>MSDQDLRSWYMTYVAALEGRQLDQMDQFVAEEVTLNGHPGRRSDVVADMRSILDAVPDMHWEVQEVLVDRDRLAVRAINTGTPEKEWLGVAPTGKSFEIVEYAIYQVRDGRFVQMTNLHDSADVRRQLTSS</sequence>
<dbReference type="PANTHER" id="PTHR38436:SF1">
    <property type="entry name" value="ESTER CYCLASE"/>
    <property type="match status" value="1"/>
</dbReference>
<dbReference type="InterPro" id="IPR032710">
    <property type="entry name" value="NTF2-like_dom_sf"/>
</dbReference>
<evidence type="ECO:0008006" key="3">
    <source>
        <dbReference type="Google" id="ProtNLM"/>
    </source>
</evidence>
<dbReference type="InterPro" id="IPR009959">
    <property type="entry name" value="Cyclase_SnoaL-like"/>
</dbReference>
<reference evidence="1 2" key="1">
    <citation type="submission" date="2018-08" db="EMBL/GenBank/DDBJ databases">
        <title>Aeromicrobium sp. M2KJ-4, whole genome shotgun sequence.</title>
        <authorList>
            <person name="Tuo L."/>
        </authorList>
    </citation>
    <scope>NUCLEOTIDE SEQUENCE [LARGE SCALE GENOMIC DNA]</scope>
    <source>
        <strain evidence="1 2">M2KJ-4</strain>
    </source>
</reference>
<dbReference type="Gene3D" id="3.10.450.50">
    <property type="match status" value="1"/>
</dbReference>
<dbReference type="Proteomes" id="UP000265581">
    <property type="component" value="Unassembled WGS sequence"/>
</dbReference>
<dbReference type="EMBL" id="QUBR01000001">
    <property type="protein sequence ID" value="REK73689.1"/>
    <property type="molecule type" value="Genomic_DNA"/>
</dbReference>
<gene>
    <name evidence="1" type="ORF">DX116_09205</name>
</gene>
<dbReference type="PANTHER" id="PTHR38436">
    <property type="entry name" value="POLYKETIDE CYCLASE SNOAL-LIKE DOMAIN"/>
    <property type="match status" value="1"/>
</dbReference>
<accession>A0A371PCM4</accession>
<name>A0A371PCM4_9ACTN</name>